<dbReference type="Pfam" id="PF00370">
    <property type="entry name" value="FGGY_N"/>
    <property type="match status" value="1"/>
</dbReference>
<feature type="non-terminal residue" evidence="4">
    <location>
        <position position="210"/>
    </location>
</feature>
<dbReference type="AlphaFoldDB" id="X1N743"/>
<proteinExistence type="predicted"/>
<comment type="caution">
    <text evidence="4">The sequence shown here is derived from an EMBL/GenBank/DDBJ whole genome shotgun (WGS) entry which is preliminary data.</text>
</comment>
<reference evidence="4" key="1">
    <citation type="journal article" date="2014" name="Front. Microbiol.">
        <title>High frequency of phylogenetically diverse reductive dehalogenase-homologous genes in deep subseafloor sedimentary metagenomes.</title>
        <authorList>
            <person name="Kawai M."/>
            <person name="Futagami T."/>
            <person name="Toyoda A."/>
            <person name="Takaki Y."/>
            <person name="Nishi S."/>
            <person name="Hori S."/>
            <person name="Arai W."/>
            <person name="Tsubouchi T."/>
            <person name="Morono Y."/>
            <person name="Uchiyama I."/>
            <person name="Ito T."/>
            <person name="Fujiyama A."/>
            <person name="Inagaki F."/>
            <person name="Takami H."/>
        </authorList>
    </citation>
    <scope>NUCLEOTIDE SEQUENCE</scope>
    <source>
        <strain evidence="4">Expedition CK06-06</strain>
    </source>
</reference>
<keyword evidence="2" id="KW-0418">Kinase</keyword>
<dbReference type="GO" id="GO:0016301">
    <property type="term" value="F:kinase activity"/>
    <property type="evidence" value="ECO:0007669"/>
    <property type="project" value="UniProtKB-KW"/>
</dbReference>
<dbReference type="EMBL" id="BARV01025027">
    <property type="protein sequence ID" value="GAI39842.1"/>
    <property type="molecule type" value="Genomic_DNA"/>
</dbReference>
<protein>
    <recommendedName>
        <fullName evidence="3">Carbohydrate kinase FGGY N-terminal domain-containing protein</fullName>
    </recommendedName>
</protein>
<evidence type="ECO:0000256" key="2">
    <source>
        <dbReference type="ARBA" id="ARBA00022777"/>
    </source>
</evidence>
<gene>
    <name evidence="4" type="ORF">S06H3_40733</name>
</gene>
<evidence type="ECO:0000256" key="1">
    <source>
        <dbReference type="ARBA" id="ARBA00022679"/>
    </source>
</evidence>
<dbReference type="InterPro" id="IPR043129">
    <property type="entry name" value="ATPase_NBD"/>
</dbReference>
<feature type="domain" description="Carbohydrate kinase FGGY N-terminal" evidence="3">
    <location>
        <begin position="6"/>
        <end position="184"/>
    </location>
</feature>
<name>X1N743_9ZZZZ</name>
<keyword evidence="1" id="KW-0808">Transferase</keyword>
<dbReference type="PANTHER" id="PTHR43095:SF5">
    <property type="entry name" value="XYLULOSE KINASE"/>
    <property type="match status" value="1"/>
</dbReference>
<sequence length="210" mass="23364">MDKNFFVGLDVSTQSCKIVVIDSDAGQVVFVNSVSYDQDLPQFGTKNGVVQGLGPGASESDPKMWLEAVDEGFDRLKSSDVSLNRVRCISVSGQQHGLVALDARGNLTRTRSKLWNDFSTMKECEILTERVGGKQEMIGEVGNSQRTGYTAAKIFHMLRNEKERYQKTTTFFVVHNYINWYLTGGKKGGLRIMEPGDTSGMALHHTIFRS</sequence>
<dbReference type="InterPro" id="IPR018484">
    <property type="entry name" value="FGGY_N"/>
</dbReference>
<dbReference type="PANTHER" id="PTHR43095">
    <property type="entry name" value="SUGAR KINASE"/>
    <property type="match status" value="1"/>
</dbReference>
<dbReference type="SUPFAM" id="SSF53067">
    <property type="entry name" value="Actin-like ATPase domain"/>
    <property type="match status" value="1"/>
</dbReference>
<accession>X1N743</accession>
<dbReference type="InterPro" id="IPR050406">
    <property type="entry name" value="FGGY_Carb_Kinase"/>
</dbReference>
<dbReference type="GO" id="GO:0005975">
    <property type="term" value="P:carbohydrate metabolic process"/>
    <property type="evidence" value="ECO:0007669"/>
    <property type="project" value="InterPro"/>
</dbReference>
<organism evidence="4">
    <name type="scientific">marine sediment metagenome</name>
    <dbReference type="NCBI Taxonomy" id="412755"/>
    <lineage>
        <taxon>unclassified sequences</taxon>
        <taxon>metagenomes</taxon>
        <taxon>ecological metagenomes</taxon>
    </lineage>
</organism>
<evidence type="ECO:0000313" key="4">
    <source>
        <dbReference type="EMBL" id="GAI39842.1"/>
    </source>
</evidence>
<evidence type="ECO:0000259" key="3">
    <source>
        <dbReference type="Pfam" id="PF00370"/>
    </source>
</evidence>
<dbReference type="Gene3D" id="3.30.420.40">
    <property type="match status" value="1"/>
</dbReference>